<dbReference type="PANTHER" id="PTHR31331:SF1">
    <property type="entry name" value="CYSTEINE RICH SECRETORY PROTEIN LCCL DOMAIN CONTAINING 2"/>
    <property type="match status" value="1"/>
</dbReference>
<dbReference type="InterPro" id="IPR004043">
    <property type="entry name" value="LCCL"/>
</dbReference>
<feature type="domain" description="LCCL" evidence="2">
    <location>
        <begin position="139"/>
        <end position="203"/>
    </location>
</feature>
<reference evidence="3 4" key="1">
    <citation type="submission" date="2013-02" db="EMBL/GenBank/DDBJ databases">
        <authorList>
            <person name="Fiebig A."/>
            <person name="Goeker M."/>
            <person name="Klenk H.-P.P."/>
        </authorList>
    </citation>
    <scope>NUCLEOTIDE SEQUENCE [LARGE SCALE GENOMIC DNA]</scope>
    <source>
        <strain evidence="3 4">DSM 19309</strain>
    </source>
</reference>
<dbReference type="PANTHER" id="PTHR31331">
    <property type="entry name" value="LCCL DOMAIN PROTEIN (AFU_ORTHOLOGUE AFUA_5G08630)"/>
    <property type="match status" value="1"/>
</dbReference>
<dbReference type="EMBL" id="AOSK01000021">
    <property type="protein sequence ID" value="EYD77868.1"/>
    <property type="molecule type" value="Genomic_DNA"/>
</dbReference>
<sequence length="208" mass="20514">MKAHVLAVLMALPAAPALADPGQCATFPDSAESLSCSCPSGFVPGAVWGSGPYTADSDICTAALHAGVLGVEGGPVTANRVAPPSAYRGSAANGVTTSDYGSYPSAYVIAGAAENTGEKTCGPLEAMAVSTCVCQSDAPQRSVWGSGPYTADSDICTAARHAGVIGAEGGEVTVRRVAGQESYAGGTANGVTTSSYGSYGASFTFGAK</sequence>
<gene>
    <name evidence="3" type="ORF">Rumeso_00595</name>
</gene>
<dbReference type="Gene3D" id="2.170.130.20">
    <property type="entry name" value="LCCL-like domain"/>
    <property type="match status" value="2"/>
</dbReference>
<feature type="chain" id="PRO_5001496112" description="LCCL domain-containing protein" evidence="1">
    <location>
        <begin position="20"/>
        <end position="208"/>
    </location>
</feature>
<accession>A0A017HUM4</accession>
<dbReference type="RefSeq" id="WP_051521340.1">
    <property type="nucleotide sequence ID" value="NZ_KK088582.1"/>
</dbReference>
<dbReference type="InterPro" id="IPR051957">
    <property type="entry name" value="CRISP-LCCL_domain"/>
</dbReference>
<feature type="domain" description="LCCL" evidence="2">
    <location>
        <begin position="47"/>
        <end position="107"/>
    </location>
</feature>
<proteinExistence type="predicted"/>
<dbReference type="SMART" id="SM00603">
    <property type="entry name" value="LCCL"/>
    <property type="match status" value="2"/>
</dbReference>
<keyword evidence="4" id="KW-1185">Reference proteome</keyword>
<dbReference type="PROSITE" id="PS50820">
    <property type="entry name" value="LCCL"/>
    <property type="match status" value="2"/>
</dbReference>
<dbReference type="Pfam" id="PF03815">
    <property type="entry name" value="LCCL"/>
    <property type="match status" value="2"/>
</dbReference>
<dbReference type="Proteomes" id="UP000019666">
    <property type="component" value="Unassembled WGS sequence"/>
</dbReference>
<dbReference type="InterPro" id="IPR036609">
    <property type="entry name" value="LCCL_sf"/>
</dbReference>
<dbReference type="STRING" id="442562.Rumeso_00595"/>
<evidence type="ECO:0000313" key="4">
    <source>
        <dbReference type="Proteomes" id="UP000019666"/>
    </source>
</evidence>
<protein>
    <recommendedName>
        <fullName evidence="2">LCCL domain-containing protein</fullName>
    </recommendedName>
</protein>
<evidence type="ECO:0000259" key="2">
    <source>
        <dbReference type="PROSITE" id="PS50820"/>
    </source>
</evidence>
<dbReference type="AlphaFoldDB" id="A0A017HUM4"/>
<evidence type="ECO:0000313" key="3">
    <source>
        <dbReference type="EMBL" id="EYD77868.1"/>
    </source>
</evidence>
<evidence type="ECO:0000256" key="1">
    <source>
        <dbReference type="SAM" id="SignalP"/>
    </source>
</evidence>
<organism evidence="3 4">
    <name type="scientific">Rubellimicrobium mesophilum DSM 19309</name>
    <dbReference type="NCBI Taxonomy" id="442562"/>
    <lineage>
        <taxon>Bacteria</taxon>
        <taxon>Pseudomonadati</taxon>
        <taxon>Pseudomonadota</taxon>
        <taxon>Alphaproteobacteria</taxon>
        <taxon>Rhodobacterales</taxon>
        <taxon>Roseobacteraceae</taxon>
        <taxon>Rubellimicrobium</taxon>
    </lineage>
</organism>
<comment type="caution">
    <text evidence="3">The sequence shown here is derived from an EMBL/GenBank/DDBJ whole genome shotgun (WGS) entry which is preliminary data.</text>
</comment>
<dbReference type="HOGENOM" id="CLU_1320118_0_0_5"/>
<dbReference type="SUPFAM" id="SSF69848">
    <property type="entry name" value="LCCL domain"/>
    <property type="match status" value="2"/>
</dbReference>
<keyword evidence="1" id="KW-0732">Signal</keyword>
<dbReference type="OrthoDB" id="9814546at2"/>
<feature type="signal peptide" evidence="1">
    <location>
        <begin position="1"/>
        <end position="19"/>
    </location>
</feature>
<name>A0A017HUM4_9RHOB</name>